<keyword evidence="3" id="KW-1185">Reference proteome</keyword>
<accession>A0ABV9MPM4</accession>
<dbReference type="RefSeq" id="WP_346059534.1">
    <property type="nucleotide sequence ID" value="NZ_BAAAVQ010000048.1"/>
</dbReference>
<name>A0ABV9MPM4_9MICC</name>
<feature type="chain" id="PRO_5045456542" evidence="1">
    <location>
        <begin position="29"/>
        <end position="215"/>
    </location>
</feature>
<evidence type="ECO:0000313" key="2">
    <source>
        <dbReference type="EMBL" id="MFC4716735.1"/>
    </source>
</evidence>
<organism evidence="2 3">
    <name type="scientific">Glutamicibacter bergerei</name>
    <dbReference type="NCBI Taxonomy" id="256702"/>
    <lineage>
        <taxon>Bacteria</taxon>
        <taxon>Bacillati</taxon>
        <taxon>Actinomycetota</taxon>
        <taxon>Actinomycetes</taxon>
        <taxon>Micrococcales</taxon>
        <taxon>Micrococcaceae</taxon>
        <taxon>Glutamicibacter</taxon>
    </lineage>
</organism>
<comment type="caution">
    <text evidence="2">The sequence shown here is derived from an EMBL/GenBank/DDBJ whole genome shotgun (WGS) entry which is preliminary data.</text>
</comment>
<dbReference type="EMBL" id="JBHSHE010000052">
    <property type="protein sequence ID" value="MFC4716735.1"/>
    <property type="molecule type" value="Genomic_DNA"/>
</dbReference>
<protein>
    <submittedName>
        <fullName evidence="2">Uncharacterized protein</fullName>
    </submittedName>
</protein>
<dbReference type="Proteomes" id="UP001595884">
    <property type="component" value="Unassembled WGS sequence"/>
</dbReference>
<gene>
    <name evidence="2" type="ORF">ACFO7V_11385</name>
</gene>
<reference evidence="3" key="1">
    <citation type="journal article" date="2019" name="Int. J. Syst. Evol. Microbiol.">
        <title>The Global Catalogue of Microorganisms (GCM) 10K type strain sequencing project: providing services to taxonomists for standard genome sequencing and annotation.</title>
        <authorList>
            <consortium name="The Broad Institute Genomics Platform"/>
            <consortium name="The Broad Institute Genome Sequencing Center for Infectious Disease"/>
            <person name="Wu L."/>
            <person name="Ma J."/>
        </authorList>
    </citation>
    <scope>NUCLEOTIDE SEQUENCE [LARGE SCALE GENOMIC DNA]</scope>
    <source>
        <strain evidence="3">CGMCC 1.12849</strain>
    </source>
</reference>
<evidence type="ECO:0000313" key="3">
    <source>
        <dbReference type="Proteomes" id="UP001595884"/>
    </source>
</evidence>
<evidence type="ECO:0000256" key="1">
    <source>
        <dbReference type="SAM" id="SignalP"/>
    </source>
</evidence>
<proteinExistence type="predicted"/>
<keyword evidence="1" id="KW-0732">Signal</keyword>
<sequence>MKLLKKITSIALGALLLGSSLLSAPANAAQMEPENFVETQAVPAYAVGESGERFYFDNIEQKLGVAQPAAYWSPCGVFDKNEKLVRTFSRQTVKGVSGRTAYLRCGTNKVVKGKNIGWGYRHIKAGHMNDWNNQAVFLGANWRDFADWATNEALKWSCLKKYQSGNKTIRYGGVYELRDSRGRIIKKVGVTASVSATNSRLITSHPDSVNRACGK</sequence>
<feature type="signal peptide" evidence="1">
    <location>
        <begin position="1"/>
        <end position="28"/>
    </location>
</feature>